<feature type="region of interest" description="Disordered" evidence="1">
    <location>
        <begin position="138"/>
        <end position="176"/>
    </location>
</feature>
<dbReference type="EMBL" id="BQNB010017932">
    <property type="protein sequence ID" value="GJT68812.1"/>
    <property type="molecule type" value="Genomic_DNA"/>
</dbReference>
<evidence type="ECO:0000313" key="3">
    <source>
        <dbReference type="Proteomes" id="UP001151760"/>
    </source>
</evidence>
<comment type="caution">
    <text evidence="2">The sequence shown here is derived from an EMBL/GenBank/DDBJ whole genome shotgun (WGS) entry which is preliminary data.</text>
</comment>
<dbReference type="Proteomes" id="UP001151760">
    <property type="component" value="Unassembled WGS sequence"/>
</dbReference>
<organism evidence="2 3">
    <name type="scientific">Tanacetum coccineum</name>
    <dbReference type="NCBI Taxonomy" id="301880"/>
    <lineage>
        <taxon>Eukaryota</taxon>
        <taxon>Viridiplantae</taxon>
        <taxon>Streptophyta</taxon>
        <taxon>Embryophyta</taxon>
        <taxon>Tracheophyta</taxon>
        <taxon>Spermatophyta</taxon>
        <taxon>Magnoliopsida</taxon>
        <taxon>eudicotyledons</taxon>
        <taxon>Gunneridae</taxon>
        <taxon>Pentapetalae</taxon>
        <taxon>asterids</taxon>
        <taxon>campanulids</taxon>
        <taxon>Asterales</taxon>
        <taxon>Asteraceae</taxon>
        <taxon>Asteroideae</taxon>
        <taxon>Anthemideae</taxon>
        <taxon>Anthemidinae</taxon>
        <taxon>Tanacetum</taxon>
    </lineage>
</organism>
<evidence type="ECO:0000313" key="2">
    <source>
        <dbReference type="EMBL" id="GJT68812.1"/>
    </source>
</evidence>
<evidence type="ECO:0000256" key="1">
    <source>
        <dbReference type="SAM" id="MobiDB-lite"/>
    </source>
</evidence>
<gene>
    <name evidence="2" type="ORF">Tco_1020292</name>
</gene>
<reference evidence="2" key="2">
    <citation type="submission" date="2022-01" db="EMBL/GenBank/DDBJ databases">
        <authorList>
            <person name="Yamashiro T."/>
            <person name="Shiraishi A."/>
            <person name="Satake H."/>
            <person name="Nakayama K."/>
        </authorList>
    </citation>
    <scope>NUCLEOTIDE SEQUENCE</scope>
</reference>
<keyword evidence="3" id="KW-1185">Reference proteome</keyword>
<accession>A0ABQ5G1U3</accession>
<sequence length="226" mass="25785">MIISTIRGLVHELSGKEAWEAIENFAQGQKEWDNPPNIIFEKEVANLKAQAKRLFGNENVWVEMHRGIAWDKVENLIPQSTPQVHPSFEENTLHVTYPDEVEEIIGILIEVEPLDETPLEDLCLNTCNHDIPLSSREIHNFDEPEPQPQPLPSCTSLEVDLGEERGPEPPVKPPSLDSFRMKEVDHLTNHTLPSPSPWIYKLRIRINIIPCLGDPKKRYGFKPGLL</sequence>
<proteinExistence type="predicted"/>
<name>A0ABQ5G1U3_9ASTR</name>
<protein>
    <submittedName>
        <fullName evidence="2">Uncharacterized protein</fullName>
    </submittedName>
</protein>
<reference evidence="2" key="1">
    <citation type="journal article" date="2022" name="Int. J. Mol. Sci.">
        <title>Draft Genome of Tanacetum Coccineum: Genomic Comparison of Closely Related Tanacetum-Family Plants.</title>
        <authorList>
            <person name="Yamashiro T."/>
            <person name="Shiraishi A."/>
            <person name="Nakayama K."/>
            <person name="Satake H."/>
        </authorList>
    </citation>
    <scope>NUCLEOTIDE SEQUENCE</scope>
</reference>